<keyword evidence="10" id="KW-0460">Magnesium</keyword>
<evidence type="ECO:0000313" key="12">
    <source>
        <dbReference type="Proteomes" id="UP000007013"/>
    </source>
</evidence>
<dbReference type="Gene3D" id="3.40.50.1000">
    <property type="entry name" value="HAD superfamily/HAD-like"/>
    <property type="match status" value="1"/>
</dbReference>
<protein>
    <recommendedName>
        <fullName evidence="6 7">D,D-heptose 1,7-bisphosphate phosphatase</fullName>
        <ecNumber evidence="7">3.1.3.-</ecNumber>
    </recommendedName>
</protein>
<evidence type="ECO:0000256" key="4">
    <source>
        <dbReference type="ARBA" id="ARBA00022801"/>
    </source>
</evidence>
<comment type="subcellular location">
    <subcellularLocation>
        <location evidence="1 7">Cytoplasm</location>
    </subcellularLocation>
</comment>
<comment type="cofactor">
    <cofactor evidence="10">
        <name>Zn(2+)</name>
        <dbReference type="ChEBI" id="CHEBI:29105"/>
    </cofactor>
</comment>
<feature type="site" description="Stabilizes the phosphoryl group" evidence="9">
    <location>
        <position position="106"/>
    </location>
</feature>
<feature type="binding site" evidence="10">
    <location>
        <position position="10"/>
    </location>
    <ligand>
        <name>Mg(2+)</name>
        <dbReference type="ChEBI" id="CHEBI:18420"/>
    </ligand>
</feature>
<evidence type="ECO:0000256" key="7">
    <source>
        <dbReference type="PIRNR" id="PIRNR004682"/>
    </source>
</evidence>
<dbReference type="InterPro" id="IPR006543">
    <property type="entry name" value="Histidinol-phos"/>
</dbReference>
<dbReference type="STRING" id="452637.Oter_3980"/>
<dbReference type="PANTHER" id="PTHR42891">
    <property type="entry name" value="D-GLYCERO-BETA-D-MANNO-HEPTOSE-1,7-BISPHOSPHATE 7-PHOSPHATASE"/>
    <property type="match status" value="1"/>
</dbReference>
<evidence type="ECO:0000256" key="1">
    <source>
        <dbReference type="ARBA" id="ARBA00004496"/>
    </source>
</evidence>
<evidence type="ECO:0000256" key="3">
    <source>
        <dbReference type="ARBA" id="ARBA00022723"/>
    </source>
</evidence>
<accession>B1ZZR8</accession>
<keyword evidence="2 7" id="KW-0963">Cytoplasm</keyword>
<gene>
    <name evidence="11" type="ordered locus">Oter_3980</name>
</gene>
<dbReference type="GO" id="GO:0016791">
    <property type="term" value="F:phosphatase activity"/>
    <property type="evidence" value="ECO:0007669"/>
    <property type="project" value="InterPro"/>
</dbReference>
<evidence type="ECO:0000256" key="6">
    <source>
        <dbReference type="ARBA" id="ARBA00031828"/>
    </source>
</evidence>
<keyword evidence="10" id="KW-0862">Zinc</keyword>
<dbReference type="HOGENOM" id="CLU_085077_1_1_0"/>
<evidence type="ECO:0000256" key="10">
    <source>
        <dbReference type="PIRSR" id="PIRSR004682-4"/>
    </source>
</evidence>
<comment type="cofactor">
    <cofactor evidence="10">
        <name>Mg(2+)</name>
        <dbReference type="ChEBI" id="CHEBI:18420"/>
    </cofactor>
</comment>
<dbReference type="Pfam" id="PF13242">
    <property type="entry name" value="Hydrolase_like"/>
    <property type="match status" value="1"/>
</dbReference>
<dbReference type="SUPFAM" id="SSF56784">
    <property type="entry name" value="HAD-like"/>
    <property type="match status" value="1"/>
</dbReference>
<evidence type="ECO:0000313" key="11">
    <source>
        <dbReference type="EMBL" id="ACB77254.1"/>
    </source>
</evidence>
<dbReference type="GO" id="GO:0005975">
    <property type="term" value="P:carbohydrate metabolic process"/>
    <property type="evidence" value="ECO:0007669"/>
    <property type="project" value="InterPro"/>
</dbReference>
<evidence type="ECO:0000256" key="8">
    <source>
        <dbReference type="PIRSR" id="PIRSR004682-1"/>
    </source>
</evidence>
<name>B1ZZR8_OPITP</name>
<feature type="binding site" evidence="10">
    <location>
        <position position="12"/>
    </location>
    <ligand>
        <name>Mg(2+)</name>
        <dbReference type="ChEBI" id="CHEBI:18420"/>
    </ligand>
</feature>
<dbReference type="Proteomes" id="UP000007013">
    <property type="component" value="Chromosome"/>
</dbReference>
<dbReference type="InterPro" id="IPR004446">
    <property type="entry name" value="Heptose_bisP_phosphatase"/>
</dbReference>
<dbReference type="EMBL" id="CP001032">
    <property type="protein sequence ID" value="ACB77254.1"/>
    <property type="molecule type" value="Genomic_DNA"/>
</dbReference>
<dbReference type="PIRSF" id="PIRSF004682">
    <property type="entry name" value="GmhB"/>
    <property type="match status" value="1"/>
</dbReference>
<feature type="active site" description="Nucleophile" evidence="8">
    <location>
        <position position="10"/>
    </location>
</feature>
<dbReference type="AlphaFoldDB" id="B1ZZR8"/>
<dbReference type="NCBIfam" id="TIGR01662">
    <property type="entry name" value="HAD-SF-IIIA"/>
    <property type="match status" value="1"/>
</dbReference>
<dbReference type="eggNOG" id="COG0241">
    <property type="taxonomic scope" value="Bacteria"/>
</dbReference>
<dbReference type="InterPro" id="IPR036412">
    <property type="entry name" value="HAD-like_sf"/>
</dbReference>
<feature type="binding site" evidence="10">
    <location>
        <position position="131"/>
    </location>
    <ligand>
        <name>Mg(2+)</name>
        <dbReference type="ChEBI" id="CHEBI:18420"/>
    </ligand>
</feature>
<keyword evidence="5 7" id="KW-0119">Carbohydrate metabolism</keyword>
<comment type="similarity">
    <text evidence="7">Belongs to the gmhB family.</text>
</comment>
<evidence type="ECO:0000256" key="9">
    <source>
        <dbReference type="PIRSR" id="PIRSR004682-3"/>
    </source>
</evidence>
<feature type="binding site" evidence="10">
    <location>
        <position position="93"/>
    </location>
    <ligand>
        <name>Zn(2+)</name>
        <dbReference type="ChEBI" id="CHEBI:29105"/>
    </ligand>
</feature>
<sequence length="181" mass="20031">MSSAPAVFLDRDGTLNVQLVRNGTPYPPAALADFRLFPQAAAACRALKTAGYTLVVVTNQPDVGRGTQSQATVEAMHQRLRELIPEIDRIEVCYDPGRGEASRRRKPEPGMVLDAAAVLNLDLRRSWMVGDRWRDMDCGQRAGLRTILIDFAYGEPLRARPDYIAANIRHASEIILAHPLP</sequence>
<keyword evidence="4 7" id="KW-0378">Hydrolase</keyword>
<keyword evidence="3 10" id="KW-0479">Metal-binding</keyword>
<organism evidence="11 12">
    <name type="scientific">Opitutus terrae (strain DSM 11246 / JCM 15787 / PB90-1)</name>
    <dbReference type="NCBI Taxonomy" id="452637"/>
    <lineage>
        <taxon>Bacteria</taxon>
        <taxon>Pseudomonadati</taxon>
        <taxon>Verrucomicrobiota</taxon>
        <taxon>Opitutia</taxon>
        <taxon>Opitutales</taxon>
        <taxon>Opitutaceae</taxon>
        <taxon>Opitutus</taxon>
    </lineage>
</organism>
<evidence type="ECO:0000256" key="2">
    <source>
        <dbReference type="ARBA" id="ARBA00022490"/>
    </source>
</evidence>
<keyword evidence="12" id="KW-1185">Reference proteome</keyword>
<dbReference type="PANTHER" id="PTHR42891:SF1">
    <property type="entry name" value="D-GLYCERO-BETA-D-MANNO-HEPTOSE-1,7-BISPHOSPHATE 7-PHOSPHATASE"/>
    <property type="match status" value="1"/>
</dbReference>
<evidence type="ECO:0000256" key="5">
    <source>
        <dbReference type="ARBA" id="ARBA00023277"/>
    </source>
</evidence>
<dbReference type="OrthoDB" id="9801899at2"/>
<proteinExistence type="inferred from homology"/>
<dbReference type="GO" id="GO:0046872">
    <property type="term" value="F:metal ion binding"/>
    <property type="evidence" value="ECO:0007669"/>
    <property type="project" value="UniProtKB-KW"/>
</dbReference>
<dbReference type="EC" id="3.1.3.-" evidence="7"/>
<dbReference type="NCBIfam" id="TIGR01656">
    <property type="entry name" value="Histidinol-ppas"/>
    <property type="match status" value="1"/>
</dbReference>
<dbReference type="KEGG" id="ote:Oter_3980"/>
<feature type="active site" description="Proton donor" evidence="8">
    <location>
        <position position="12"/>
    </location>
</feature>
<feature type="site" description="Contributes to substrate recognition" evidence="9">
    <location>
        <position position="105"/>
    </location>
</feature>
<dbReference type="CDD" id="cd07503">
    <property type="entry name" value="HAD_HisB-N"/>
    <property type="match status" value="1"/>
</dbReference>
<feature type="site" description="Stabilizes the phosphoryl group" evidence="9">
    <location>
        <position position="58"/>
    </location>
</feature>
<dbReference type="GO" id="GO:0005737">
    <property type="term" value="C:cytoplasm"/>
    <property type="evidence" value="ECO:0007669"/>
    <property type="project" value="UniProtKB-SubCell"/>
</dbReference>
<dbReference type="RefSeq" id="WP_012376782.1">
    <property type="nucleotide sequence ID" value="NC_010571.1"/>
</dbReference>
<dbReference type="InterPro" id="IPR023214">
    <property type="entry name" value="HAD_sf"/>
</dbReference>
<reference evidence="11 12" key="1">
    <citation type="journal article" date="2011" name="J. Bacteriol.">
        <title>Genome sequence of the verrucomicrobium Opitutus terrae PB90-1, an abundant inhabitant of rice paddy soil ecosystems.</title>
        <authorList>
            <person name="van Passel M.W."/>
            <person name="Kant R."/>
            <person name="Palva A."/>
            <person name="Copeland A."/>
            <person name="Lucas S."/>
            <person name="Lapidus A."/>
            <person name="Glavina del Rio T."/>
            <person name="Pitluck S."/>
            <person name="Goltsman E."/>
            <person name="Clum A."/>
            <person name="Sun H."/>
            <person name="Schmutz J."/>
            <person name="Larimer F.W."/>
            <person name="Land M.L."/>
            <person name="Hauser L."/>
            <person name="Kyrpides N."/>
            <person name="Mikhailova N."/>
            <person name="Richardson P.P."/>
            <person name="Janssen P.H."/>
            <person name="de Vos W.M."/>
            <person name="Smidt H."/>
        </authorList>
    </citation>
    <scope>NUCLEOTIDE SEQUENCE [LARGE SCALE GENOMIC DNA]</scope>
    <source>
        <strain evidence="12">DSM 11246 / JCM 15787 / PB90-1</strain>
    </source>
</reference>
<dbReference type="InterPro" id="IPR006549">
    <property type="entry name" value="HAD-SF_hydro_IIIA"/>
</dbReference>